<organism evidence="1 2">
    <name type="scientific">Encephalitozoon cuniculi (strain GB-M1)</name>
    <name type="common">Microsporidian parasite</name>
    <dbReference type="NCBI Taxonomy" id="284813"/>
    <lineage>
        <taxon>Eukaryota</taxon>
        <taxon>Fungi</taxon>
        <taxon>Fungi incertae sedis</taxon>
        <taxon>Microsporidia</taxon>
        <taxon>Unikaryonidae</taxon>
        <taxon>Encephalitozoon</taxon>
    </lineage>
</organism>
<reference evidence="1 2" key="2">
    <citation type="journal article" date="2009" name="BMC Genomics">
        <title>Identification of transcriptional signals in Encephalitozoon cuniculi widespread among Microsporidia phylum: support for accurate structural genome annotation.</title>
        <authorList>
            <person name="Peyretaillade E."/>
            <person name="Goncalves O."/>
            <person name="Terrat S."/>
            <person name="Dugat-Bony E."/>
            <person name="Wincker P."/>
            <person name="Cornman R.S."/>
            <person name="Evans J.D."/>
            <person name="Delbac F."/>
            <person name="Peyret P."/>
        </authorList>
    </citation>
    <scope>NUCLEOTIDE SEQUENCE [LARGE SCALE GENOMIC DNA]</scope>
    <source>
        <strain evidence="1 2">GB-M1</strain>
    </source>
</reference>
<sequence length="25" mass="2904">MHNSQKSLEEILDRYNEVLQVSASI</sequence>
<protein>
    <submittedName>
        <fullName evidence="1">ECU09_1255 protein</fullName>
    </submittedName>
</protein>
<name>A0A1T5PD70_ENCCU</name>
<dbReference type="InParanoid" id="A0A1T5PD70"/>
<dbReference type="EMBL" id="AL590451">
    <property type="protein sequence ID" value="SKD10704.1"/>
    <property type="molecule type" value="Genomic_DNA"/>
</dbReference>
<keyword evidence="2" id="KW-1185">Reference proteome</keyword>
<evidence type="ECO:0000313" key="2">
    <source>
        <dbReference type="Proteomes" id="UP000000819"/>
    </source>
</evidence>
<reference evidence="1 2" key="1">
    <citation type="journal article" date="2001" name="Nature">
        <title>Genome sequence and gene compaction of the eukaryote parasite Encephalitozoon cuniculi.</title>
        <authorList>
            <person name="Katinka M.D."/>
            <person name="Duprat S."/>
            <person name="Cornillot E."/>
            <person name="Metenier G."/>
            <person name="Thomarat F."/>
            <person name="Prensier G."/>
            <person name="Barbe V."/>
            <person name="Peyretaillade E."/>
            <person name="Brottier P."/>
            <person name="Wincker P."/>
            <person name="Delbac F."/>
            <person name="El Alaoui H."/>
            <person name="Peyret P."/>
            <person name="Saurin W."/>
            <person name="Gouy M."/>
            <person name="Weissenbach J."/>
            <person name="Vivares C.P."/>
        </authorList>
    </citation>
    <scope>NUCLEOTIDE SEQUENCE [LARGE SCALE GENOMIC DNA]</scope>
    <source>
        <strain evidence="1 2">GB-M1</strain>
    </source>
</reference>
<gene>
    <name evidence="1" type="ordered locus">ECU09_1255</name>
</gene>
<dbReference type="Proteomes" id="UP000000819">
    <property type="component" value="Chromosome IX"/>
</dbReference>
<accession>A0A1T5PD70</accession>
<dbReference type="AlphaFoldDB" id="A0A1T5PD70"/>
<evidence type="ECO:0000313" key="1">
    <source>
        <dbReference type="EMBL" id="SKD10704.1"/>
    </source>
</evidence>
<proteinExistence type="predicted"/>